<accession>A3K131</accession>
<comment type="subunit">
    <text evidence="9">Homodimer.</text>
</comment>
<dbReference type="InterPro" id="IPR043129">
    <property type="entry name" value="ATPase_NBD"/>
</dbReference>
<comment type="caution">
    <text evidence="11">The sequence shown here is derived from an EMBL/GenBank/DDBJ whole genome shotgun (WGS) entry which is preliminary data.</text>
</comment>
<keyword evidence="3 9" id="KW-0808">Transferase</keyword>
<feature type="binding site" evidence="9">
    <location>
        <begin position="229"/>
        <end position="233"/>
    </location>
    <ligand>
        <name>ATP</name>
        <dbReference type="ChEBI" id="CHEBI:30616"/>
    </ligand>
</feature>
<feature type="binding site" evidence="9">
    <location>
        <position position="114"/>
    </location>
    <ligand>
        <name>substrate</name>
    </ligand>
</feature>
<feature type="binding site" evidence="9">
    <location>
        <begin position="348"/>
        <end position="352"/>
    </location>
    <ligand>
        <name>ATP</name>
        <dbReference type="ChEBI" id="CHEBI:30616"/>
    </ligand>
</feature>
<evidence type="ECO:0000256" key="10">
    <source>
        <dbReference type="RuleBase" id="RU003835"/>
    </source>
</evidence>
<evidence type="ECO:0000313" key="12">
    <source>
        <dbReference type="Proteomes" id="UP000005713"/>
    </source>
</evidence>
<name>A3K131_SAGS3</name>
<dbReference type="HAMAP" id="MF_00020">
    <property type="entry name" value="Acetate_kinase"/>
    <property type="match status" value="1"/>
</dbReference>
<proteinExistence type="inferred from homology"/>
<comment type="subcellular location">
    <subcellularLocation>
        <location evidence="9">Cytoplasm</location>
    </subcellularLocation>
</comment>
<comment type="function">
    <text evidence="9">Catalyzes the formation of acetyl phosphate from acetate and ATP. Can also catalyze the reverse reaction.</text>
</comment>
<dbReference type="InterPro" id="IPR004372">
    <property type="entry name" value="Ac/propionate_kinase"/>
</dbReference>
<dbReference type="Gene3D" id="3.30.420.40">
    <property type="match status" value="2"/>
</dbReference>
<dbReference type="GO" id="GO:0000287">
    <property type="term" value="F:magnesium ion binding"/>
    <property type="evidence" value="ECO:0007669"/>
    <property type="project" value="UniProtKB-UniRule"/>
</dbReference>
<dbReference type="GO" id="GO:0008776">
    <property type="term" value="F:acetate kinase activity"/>
    <property type="evidence" value="ECO:0007669"/>
    <property type="project" value="UniProtKB-UniRule"/>
</dbReference>
<comment type="catalytic activity">
    <reaction evidence="9">
        <text>acetate + ATP = acetyl phosphate + ADP</text>
        <dbReference type="Rhea" id="RHEA:11352"/>
        <dbReference type="ChEBI" id="CHEBI:22191"/>
        <dbReference type="ChEBI" id="CHEBI:30089"/>
        <dbReference type="ChEBI" id="CHEBI:30616"/>
        <dbReference type="ChEBI" id="CHEBI:456216"/>
        <dbReference type="EC" id="2.7.2.1"/>
    </reaction>
</comment>
<dbReference type="InterPro" id="IPR023865">
    <property type="entry name" value="Aliphatic_acid_kinase_CS"/>
</dbReference>
<dbReference type="NCBIfam" id="TIGR00016">
    <property type="entry name" value="ackA"/>
    <property type="match status" value="1"/>
</dbReference>
<dbReference type="GO" id="GO:0005524">
    <property type="term" value="F:ATP binding"/>
    <property type="evidence" value="ECO:0007669"/>
    <property type="project" value="UniProtKB-KW"/>
</dbReference>
<dbReference type="PRINTS" id="PR00471">
    <property type="entry name" value="ACETATEKNASE"/>
</dbReference>
<dbReference type="Pfam" id="PF00871">
    <property type="entry name" value="Acetate_kinase"/>
    <property type="match status" value="1"/>
</dbReference>
<keyword evidence="7 9" id="KW-0067">ATP-binding</keyword>
<evidence type="ECO:0000256" key="5">
    <source>
        <dbReference type="ARBA" id="ARBA00022741"/>
    </source>
</evidence>
<dbReference type="EMBL" id="AAYA01000003">
    <property type="protein sequence ID" value="EBA09496.1"/>
    <property type="molecule type" value="Genomic_DNA"/>
</dbReference>
<dbReference type="PANTHER" id="PTHR21060">
    <property type="entry name" value="ACETATE KINASE"/>
    <property type="match status" value="1"/>
</dbReference>
<feature type="binding site" evidence="9">
    <location>
        <position position="34"/>
    </location>
    <ligand>
        <name>Mg(2+)</name>
        <dbReference type="ChEBI" id="CHEBI:18420"/>
    </ligand>
</feature>
<comment type="caution">
    <text evidence="9">Lacks conserved residue(s) required for the propagation of feature annotation.</text>
</comment>
<dbReference type="UniPathway" id="UPA00340">
    <property type="reaction ID" value="UER00458"/>
</dbReference>
<dbReference type="GO" id="GO:0005829">
    <property type="term" value="C:cytosol"/>
    <property type="evidence" value="ECO:0007669"/>
    <property type="project" value="TreeGrafter"/>
</dbReference>
<feature type="active site" description="Proton donor/acceptor" evidence="9">
    <location>
        <position position="171"/>
    </location>
</feature>
<dbReference type="GO" id="GO:0006085">
    <property type="term" value="P:acetyl-CoA biosynthetic process"/>
    <property type="evidence" value="ECO:0007669"/>
    <property type="project" value="UniProtKB-UniRule"/>
</dbReference>
<keyword evidence="5 9" id="KW-0547">Nucleotide-binding</keyword>
<dbReference type="PROSITE" id="PS01076">
    <property type="entry name" value="ACETATE_KINASE_2"/>
    <property type="match status" value="1"/>
</dbReference>
<evidence type="ECO:0000256" key="1">
    <source>
        <dbReference type="ARBA" id="ARBA00008748"/>
    </source>
</evidence>
<reference evidence="11 12" key="1">
    <citation type="submission" date="2006-06" db="EMBL/GenBank/DDBJ databases">
        <authorList>
            <person name="Moran M.A."/>
            <person name="Ferriera S."/>
            <person name="Johnson J."/>
            <person name="Kravitz S."/>
            <person name="Beeson K."/>
            <person name="Sutton G."/>
            <person name="Rogers Y.-H."/>
            <person name="Friedman R."/>
            <person name="Frazier M."/>
            <person name="Venter J.C."/>
        </authorList>
    </citation>
    <scope>NUCLEOTIDE SEQUENCE [LARGE SCALE GENOMIC DNA]</scope>
    <source>
        <strain evidence="11 12">E-37</strain>
    </source>
</reference>
<feature type="binding site" evidence="9">
    <location>
        <position position="41"/>
    </location>
    <ligand>
        <name>ATP</name>
        <dbReference type="ChEBI" id="CHEBI:30616"/>
    </ligand>
</feature>
<dbReference type="InterPro" id="IPR000890">
    <property type="entry name" value="Aliphatic_acid_kin_short-chain"/>
</dbReference>
<keyword evidence="8 9" id="KW-0460">Magnesium</keyword>
<dbReference type="GO" id="GO:0006083">
    <property type="term" value="P:acetate metabolic process"/>
    <property type="evidence" value="ECO:0007669"/>
    <property type="project" value="TreeGrafter"/>
</dbReference>
<feature type="site" description="Transition state stabilizer" evidence="9">
    <location>
        <position position="262"/>
    </location>
</feature>
<evidence type="ECO:0000256" key="7">
    <source>
        <dbReference type="ARBA" id="ARBA00022840"/>
    </source>
</evidence>
<dbReference type="PROSITE" id="PS01075">
    <property type="entry name" value="ACETATE_KINASE_1"/>
    <property type="match status" value="1"/>
</dbReference>
<comment type="similarity">
    <text evidence="1 9 10">Belongs to the acetokinase family.</text>
</comment>
<evidence type="ECO:0000256" key="3">
    <source>
        <dbReference type="ARBA" id="ARBA00022679"/>
    </source>
</evidence>
<keyword evidence="2 9" id="KW-0963">Cytoplasm</keyword>
<organism evidence="11 12">
    <name type="scientific">Sagittula stellata (strain ATCC 700073 / DSM 11524 / E-37)</name>
    <dbReference type="NCBI Taxonomy" id="388399"/>
    <lineage>
        <taxon>Bacteria</taxon>
        <taxon>Pseudomonadati</taxon>
        <taxon>Pseudomonadota</taxon>
        <taxon>Alphaproteobacteria</taxon>
        <taxon>Rhodobacterales</taxon>
        <taxon>Roseobacteraceae</taxon>
        <taxon>Sagittula</taxon>
    </lineage>
</organism>
<dbReference type="PANTHER" id="PTHR21060:SF21">
    <property type="entry name" value="ACETATE KINASE"/>
    <property type="match status" value="1"/>
</dbReference>
<dbReference type="Proteomes" id="UP000005713">
    <property type="component" value="Unassembled WGS sequence"/>
</dbReference>
<protein>
    <recommendedName>
        <fullName evidence="9">Acetate kinase</fullName>
        <ecNumber evidence="9">2.7.2.1</ecNumber>
    </recommendedName>
    <alternativeName>
        <fullName evidence="9">Acetokinase</fullName>
    </alternativeName>
</protein>
<evidence type="ECO:0000256" key="8">
    <source>
        <dbReference type="ARBA" id="ARBA00022842"/>
    </source>
</evidence>
<keyword evidence="6 9" id="KW-0418">Kinase</keyword>
<dbReference type="AlphaFoldDB" id="A3K131"/>
<sequence>MRHGPAAAPTTLGAATSQGAEWGETMTDAVLALNTGSSSVKFAVAPVAAPEEPLLWGAAERLGSDKATLSLCRQDGGKQAQACPEAEHAGALHRLLSILQTERPDFRITGVGHRIVHGGPRFTEPERITPEVLSALEDIVPLAPLHQPHGIGAIRAAQDLFPGARHVACFDTAFHATKPFEHDAYALPRRFYDEGIRRYGFHGLACQSICSALLSEGFPVATTRLAIAHLGNGCSVTAVVNGRSVATSMGFSVLDGLTMGTRCGALDPGVILHLLRNGHSAEEVEILLYYRSGLLGLSGVSSDMRDLTASDLPAAQEAVSYFVARVVGEVCRAAGAMGGLDALVFSGGIGENAASIRETVMQGISFLRGRDGGAVEALVRGAREEDVLLSAAARFSTQP</sequence>
<gene>
    <name evidence="9" type="primary">ackA</name>
    <name evidence="11" type="ORF">SSE37_24679</name>
</gene>
<feature type="site" description="Transition state stabilizer" evidence="9">
    <location>
        <position position="202"/>
    </location>
</feature>
<dbReference type="SUPFAM" id="SSF53067">
    <property type="entry name" value="Actin-like ATPase domain"/>
    <property type="match status" value="2"/>
</dbReference>
<comment type="cofactor">
    <cofactor evidence="9">
        <name>Mg(2+)</name>
        <dbReference type="ChEBI" id="CHEBI:18420"/>
    </cofactor>
    <cofactor evidence="9">
        <name>Mn(2+)</name>
        <dbReference type="ChEBI" id="CHEBI:29035"/>
    </cofactor>
    <text evidence="9">Mg(2+). Can also accept Mn(2+).</text>
</comment>
<dbReference type="EC" id="2.7.2.1" evidence="9"/>
<evidence type="ECO:0000313" key="11">
    <source>
        <dbReference type="EMBL" id="EBA09496.1"/>
    </source>
</evidence>
<evidence type="ECO:0000256" key="4">
    <source>
        <dbReference type="ARBA" id="ARBA00022723"/>
    </source>
</evidence>
<evidence type="ECO:0000256" key="6">
    <source>
        <dbReference type="ARBA" id="ARBA00022777"/>
    </source>
</evidence>
<evidence type="ECO:0000256" key="2">
    <source>
        <dbReference type="ARBA" id="ARBA00022490"/>
    </source>
</evidence>
<dbReference type="PIRSF" id="PIRSF000722">
    <property type="entry name" value="Acetate_prop_kin"/>
    <property type="match status" value="1"/>
</dbReference>
<evidence type="ECO:0000256" key="9">
    <source>
        <dbReference type="HAMAP-Rule" id="MF_00020"/>
    </source>
</evidence>
<keyword evidence="12" id="KW-1185">Reference proteome</keyword>
<dbReference type="eggNOG" id="COG0282">
    <property type="taxonomic scope" value="Bacteria"/>
</dbReference>
<feature type="binding site" evidence="9">
    <location>
        <begin position="303"/>
        <end position="305"/>
    </location>
    <ligand>
        <name>ATP</name>
        <dbReference type="ChEBI" id="CHEBI:30616"/>
    </ligand>
</feature>
<comment type="pathway">
    <text evidence="9">Metabolic intermediate biosynthesis; acetyl-CoA biosynthesis; acetyl-CoA from acetate: step 1/2.</text>
</comment>
<keyword evidence="4 9" id="KW-0479">Metal-binding</keyword>